<dbReference type="InterPro" id="IPR025957">
    <property type="entry name" value="Cys_rich_KTR"/>
</dbReference>
<organism evidence="1 2">
    <name type="scientific">Candidatus Avidehalobacter gallistercoris</name>
    <dbReference type="NCBI Taxonomy" id="2840694"/>
    <lineage>
        <taxon>Bacteria</taxon>
        <taxon>Bacillati</taxon>
        <taxon>Bacillota</taxon>
        <taxon>Clostridia</taxon>
        <taxon>Eubacteriales</taxon>
        <taxon>Peptococcaceae</taxon>
        <taxon>Peptococcaceae incertae sedis</taxon>
        <taxon>Candidatus Avidehalobacter</taxon>
    </lineage>
</organism>
<dbReference type="Pfam" id="PF14205">
    <property type="entry name" value="Cys_rich_KTR"/>
    <property type="match status" value="1"/>
</dbReference>
<dbReference type="Proteomes" id="UP000824124">
    <property type="component" value="Unassembled WGS sequence"/>
</dbReference>
<gene>
    <name evidence="1" type="ORF">IAB00_01145</name>
</gene>
<reference evidence="1" key="2">
    <citation type="journal article" date="2021" name="PeerJ">
        <title>Extensive microbial diversity within the chicken gut microbiome revealed by metagenomics and culture.</title>
        <authorList>
            <person name="Gilroy R."/>
            <person name="Ravi A."/>
            <person name="Getino M."/>
            <person name="Pursley I."/>
            <person name="Horton D.L."/>
            <person name="Alikhan N.F."/>
            <person name="Baker D."/>
            <person name="Gharbi K."/>
            <person name="Hall N."/>
            <person name="Watson M."/>
            <person name="Adriaenssens E.M."/>
            <person name="Foster-Nyarko E."/>
            <person name="Jarju S."/>
            <person name="Secka A."/>
            <person name="Antonio M."/>
            <person name="Oren A."/>
            <person name="Chaudhuri R.R."/>
            <person name="La Ragione R."/>
            <person name="Hildebrand F."/>
            <person name="Pallen M.J."/>
        </authorList>
    </citation>
    <scope>NUCLEOTIDE SEQUENCE</scope>
    <source>
        <strain evidence="1">2830</strain>
    </source>
</reference>
<dbReference type="AlphaFoldDB" id="A0A9D1HIR2"/>
<name>A0A9D1HIR2_9FIRM</name>
<reference evidence="1" key="1">
    <citation type="submission" date="2020-10" db="EMBL/GenBank/DDBJ databases">
        <authorList>
            <person name="Gilroy R."/>
        </authorList>
    </citation>
    <scope>NUCLEOTIDE SEQUENCE</scope>
    <source>
        <strain evidence="1">2830</strain>
    </source>
</reference>
<protein>
    <submittedName>
        <fullName evidence="1">Uncharacterized protein</fullName>
    </submittedName>
</protein>
<evidence type="ECO:0000313" key="2">
    <source>
        <dbReference type="Proteomes" id="UP000824124"/>
    </source>
</evidence>
<sequence>MRIRYDTILKSFPLYYPKCKYKILVNLKE</sequence>
<evidence type="ECO:0000313" key="1">
    <source>
        <dbReference type="EMBL" id="HIU09852.1"/>
    </source>
</evidence>
<dbReference type="EMBL" id="DVMH01000008">
    <property type="protein sequence ID" value="HIU09852.1"/>
    <property type="molecule type" value="Genomic_DNA"/>
</dbReference>
<comment type="caution">
    <text evidence="1">The sequence shown here is derived from an EMBL/GenBank/DDBJ whole genome shotgun (WGS) entry which is preliminary data.</text>
</comment>
<accession>A0A9D1HIR2</accession>
<proteinExistence type="predicted"/>